<name>A0ABQ9ATK0_9ROSI</name>
<keyword evidence="1" id="KW-1133">Transmembrane helix</keyword>
<evidence type="ECO:0000313" key="3">
    <source>
        <dbReference type="Proteomes" id="UP001141253"/>
    </source>
</evidence>
<keyword evidence="1" id="KW-0812">Transmembrane</keyword>
<comment type="caution">
    <text evidence="2">The sequence shown here is derived from an EMBL/GenBank/DDBJ whole genome shotgun (WGS) entry which is preliminary data.</text>
</comment>
<dbReference type="EMBL" id="JAPFFI010000015">
    <property type="protein sequence ID" value="KAJ6360134.1"/>
    <property type="molecule type" value="Genomic_DNA"/>
</dbReference>
<organism evidence="2 3">
    <name type="scientific">Salix suchowensis</name>
    <dbReference type="NCBI Taxonomy" id="1278906"/>
    <lineage>
        <taxon>Eukaryota</taxon>
        <taxon>Viridiplantae</taxon>
        <taxon>Streptophyta</taxon>
        <taxon>Embryophyta</taxon>
        <taxon>Tracheophyta</taxon>
        <taxon>Spermatophyta</taxon>
        <taxon>Magnoliopsida</taxon>
        <taxon>eudicotyledons</taxon>
        <taxon>Gunneridae</taxon>
        <taxon>Pentapetalae</taxon>
        <taxon>rosids</taxon>
        <taxon>fabids</taxon>
        <taxon>Malpighiales</taxon>
        <taxon>Salicaceae</taxon>
        <taxon>Saliceae</taxon>
        <taxon>Salix</taxon>
    </lineage>
</organism>
<evidence type="ECO:0000313" key="2">
    <source>
        <dbReference type="EMBL" id="KAJ6360134.1"/>
    </source>
</evidence>
<evidence type="ECO:0000256" key="1">
    <source>
        <dbReference type="SAM" id="Phobius"/>
    </source>
</evidence>
<protein>
    <submittedName>
        <fullName evidence="2">Uncharacterized protein</fullName>
    </submittedName>
</protein>
<dbReference type="Proteomes" id="UP001141253">
    <property type="component" value="Chromosome 13"/>
</dbReference>
<gene>
    <name evidence="2" type="ORF">OIU77_004196</name>
</gene>
<reference evidence="2" key="2">
    <citation type="journal article" date="2023" name="Int. J. Mol. Sci.">
        <title>De Novo Assembly and Annotation of 11 Diverse Shrub Willow (Salix) Genomes Reveals Novel Gene Organization in Sex-Linked Regions.</title>
        <authorList>
            <person name="Hyden B."/>
            <person name="Feng K."/>
            <person name="Yates T.B."/>
            <person name="Jawdy S."/>
            <person name="Cereghino C."/>
            <person name="Smart L.B."/>
            <person name="Muchero W."/>
        </authorList>
    </citation>
    <scope>NUCLEOTIDE SEQUENCE</scope>
    <source>
        <tissue evidence="2">Shoot tip</tissue>
    </source>
</reference>
<keyword evidence="1" id="KW-0472">Membrane</keyword>
<accession>A0ABQ9ATK0</accession>
<reference evidence="2" key="1">
    <citation type="submission" date="2022-10" db="EMBL/GenBank/DDBJ databases">
        <authorList>
            <person name="Hyden B.L."/>
            <person name="Feng K."/>
            <person name="Yates T."/>
            <person name="Jawdy S."/>
            <person name="Smart L.B."/>
            <person name="Muchero W."/>
        </authorList>
    </citation>
    <scope>NUCLEOTIDE SEQUENCE</scope>
    <source>
        <tissue evidence="2">Shoot tip</tissue>
    </source>
</reference>
<feature type="transmembrane region" description="Helical" evidence="1">
    <location>
        <begin position="32"/>
        <end position="54"/>
    </location>
</feature>
<keyword evidence="3" id="KW-1185">Reference proteome</keyword>
<proteinExistence type="predicted"/>
<sequence>MTGRSRNKITPSGPDRGIQQSESLLRGYGTSISVLLLLFGFEYLLSFFLLFLVLRLGELIDT</sequence>